<comment type="caution">
    <text evidence="2">The sequence shown here is derived from an EMBL/GenBank/DDBJ whole genome shotgun (WGS) entry which is preliminary data.</text>
</comment>
<dbReference type="Proteomes" id="UP000247150">
    <property type="component" value="Unassembled WGS sequence"/>
</dbReference>
<evidence type="ECO:0000256" key="1">
    <source>
        <dbReference type="SAM" id="MobiDB-lite"/>
    </source>
</evidence>
<name>A0A2V3A811_9BACI</name>
<reference evidence="2 3" key="1">
    <citation type="submission" date="2018-05" db="EMBL/GenBank/DDBJ databases">
        <title>Freshwater and sediment microbial communities from various areas in North America, analyzing microbe dynamics in response to fracking.</title>
        <authorList>
            <person name="Lamendella R."/>
        </authorList>
    </citation>
    <scope>NUCLEOTIDE SEQUENCE [LARGE SCALE GENOMIC DNA]</scope>
    <source>
        <strain evidence="2 3">15_TX</strain>
    </source>
</reference>
<sequence length="49" mass="5790">MNDKSWRVDSFQVGKYKISVRKNLENDRVDEGDYPESGLKRKANKDEDE</sequence>
<protein>
    <submittedName>
        <fullName evidence="2">Uncharacterized protein</fullName>
    </submittedName>
</protein>
<evidence type="ECO:0000313" key="3">
    <source>
        <dbReference type="Proteomes" id="UP000247150"/>
    </source>
</evidence>
<gene>
    <name evidence="2" type="ORF">DFO73_101483</name>
</gene>
<dbReference type="EMBL" id="QGTW01000001">
    <property type="protein sequence ID" value="PWW32220.1"/>
    <property type="molecule type" value="Genomic_DNA"/>
</dbReference>
<dbReference type="AlphaFoldDB" id="A0A2V3A811"/>
<dbReference type="RefSeq" id="WP_181395890.1">
    <property type="nucleotide sequence ID" value="NZ_QGTW01000001.1"/>
</dbReference>
<accession>A0A2V3A811</accession>
<evidence type="ECO:0000313" key="2">
    <source>
        <dbReference type="EMBL" id="PWW32220.1"/>
    </source>
</evidence>
<organism evidence="2 3">
    <name type="scientific">Cytobacillus oceanisediminis</name>
    <dbReference type="NCBI Taxonomy" id="665099"/>
    <lineage>
        <taxon>Bacteria</taxon>
        <taxon>Bacillati</taxon>
        <taxon>Bacillota</taxon>
        <taxon>Bacilli</taxon>
        <taxon>Bacillales</taxon>
        <taxon>Bacillaceae</taxon>
        <taxon>Cytobacillus</taxon>
    </lineage>
</organism>
<feature type="region of interest" description="Disordered" evidence="1">
    <location>
        <begin position="27"/>
        <end position="49"/>
    </location>
</feature>
<proteinExistence type="predicted"/>